<organism evidence="3 4">
    <name type="scientific">Phocaeicola vulgatus CL09T03C04</name>
    <dbReference type="NCBI Taxonomy" id="997891"/>
    <lineage>
        <taxon>Bacteria</taxon>
        <taxon>Pseudomonadati</taxon>
        <taxon>Bacteroidota</taxon>
        <taxon>Bacteroidia</taxon>
        <taxon>Bacteroidales</taxon>
        <taxon>Bacteroidaceae</taxon>
        <taxon>Phocaeicola</taxon>
    </lineage>
</organism>
<dbReference type="PATRIC" id="fig|997891.3.peg.2991"/>
<sequence>MKQEELTFNDLPAVVGELCNRIASMENLLTEKLSKQHEVKENTHVPMTVQEACAYLKMPLSTFYYKVKKDDIPVIKQRKHLYIYRDELDKWLESSRKNPAPQSFEEENEAVLASHRRKPNTKNWE</sequence>
<dbReference type="EMBL" id="AGXZ01000021">
    <property type="protein sequence ID" value="EIY76397.1"/>
    <property type="molecule type" value="Genomic_DNA"/>
</dbReference>
<dbReference type="Proteomes" id="UP000004219">
    <property type="component" value="Unassembled WGS sequence"/>
</dbReference>
<feature type="compositionally biased region" description="Basic residues" evidence="1">
    <location>
        <begin position="114"/>
        <end position="125"/>
    </location>
</feature>
<evidence type="ECO:0000313" key="3">
    <source>
        <dbReference type="EMBL" id="EIY76397.1"/>
    </source>
</evidence>
<evidence type="ECO:0000313" key="4">
    <source>
        <dbReference type="Proteomes" id="UP000004219"/>
    </source>
</evidence>
<proteinExistence type="predicted"/>
<dbReference type="NCBIfam" id="TIGR01764">
    <property type="entry name" value="excise"/>
    <property type="match status" value="1"/>
</dbReference>
<dbReference type="InterPro" id="IPR010093">
    <property type="entry name" value="SinI_DNA-bd"/>
</dbReference>
<dbReference type="Pfam" id="PF12728">
    <property type="entry name" value="HTH_17"/>
    <property type="match status" value="1"/>
</dbReference>
<reference evidence="3 4" key="1">
    <citation type="submission" date="2012-02" db="EMBL/GenBank/DDBJ databases">
        <title>The Genome Sequence of Bacteroides vulgatus CL09T03C04.</title>
        <authorList>
            <consortium name="The Broad Institute Genome Sequencing Platform"/>
            <person name="Earl A."/>
            <person name="Ward D."/>
            <person name="Feldgarden M."/>
            <person name="Gevers D."/>
            <person name="Zitomersky N.L."/>
            <person name="Coyne M.J."/>
            <person name="Comstock L.E."/>
            <person name="Young S.K."/>
            <person name="Zeng Q."/>
            <person name="Gargeya S."/>
            <person name="Fitzgerald M."/>
            <person name="Haas B."/>
            <person name="Abouelleil A."/>
            <person name="Alvarado L."/>
            <person name="Arachchi H.M."/>
            <person name="Berlin A."/>
            <person name="Chapman S.B."/>
            <person name="Gearin G."/>
            <person name="Goldberg J."/>
            <person name="Griggs A."/>
            <person name="Gujja S."/>
            <person name="Hansen M."/>
            <person name="Heiman D."/>
            <person name="Howarth C."/>
            <person name="Larimer J."/>
            <person name="Lui A."/>
            <person name="MacDonald P.J.P."/>
            <person name="McCowen C."/>
            <person name="Montmayeur A."/>
            <person name="Murphy C."/>
            <person name="Neiman D."/>
            <person name="Pearson M."/>
            <person name="Priest M."/>
            <person name="Roberts A."/>
            <person name="Saif S."/>
            <person name="Shea T."/>
            <person name="Sisk P."/>
            <person name="Stolte C."/>
            <person name="Sykes S."/>
            <person name="Wortman J."/>
            <person name="Nusbaum C."/>
            <person name="Birren B."/>
        </authorList>
    </citation>
    <scope>NUCLEOTIDE SEQUENCE [LARGE SCALE GENOMIC DNA]</scope>
    <source>
        <strain evidence="3 4">CL09T03C04</strain>
    </source>
</reference>
<dbReference type="RefSeq" id="WP_005851793.1">
    <property type="nucleotide sequence ID" value="NZ_JH724285.1"/>
</dbReference>
<feature type="domain" description="Helix-turn-helix" evidence="2">
    <location>
        <begin position="47"/>
        <end position="94"/>
    </location>
</feature>
<name>I8ZN30_PHOVU</name>
<dbReference type="GO" id="GO:0003677">
    <property type="term" value="F:DNA binding"/>
    <property type="evidence" value="ECO:0007669"/>
    <property type="project" value="InterPro"/>
</dbReference>
<keyword evidence="4" id="KW-1185">Reference proteome</keyword>
<feature type="region of interest" description="Disordered" evidence="1">
    <location>
        <begin position="95"/>
        <end position="125"/>
    </location>
</feature>
<comment type="caution">
    <text evidence="3">The sequence shown here is derived from an EMBL/GenBank/DDBJ whole genome shotgun (WGS) entry which is preliminary data.</text>
</comment>
<dbReference type="HOGENOM" id="CLU_140176_0_1_10"/>
<gene>
    <name evidence="3" type="ORF">HMPREF1058_02835</name>
</gene>
<dbReference type="InterPro" id="IPR041657">
    <property type="entry name" value="HTH_17"/>
</dbReference>
<dbReference type="AlphaFoldDB" id="I8ZN30"/>
<protein>
    <submittedName>
        <fullName evidence="3">Excisionase family DNA binding domain-containing protein</fullName>
    </submittedName>
</protein>
<evidence type="ECO:0000256" key="1">
    <source>
        <dbReference type="SAM" id="MobiDB-lite"/>
    </source>
</evidence>
<evidence type="ECO:0000259" key="2">
    <source>
        <dbReference type="Pfam" id="PF12728"/>
    </source>
</evidence>
<accession>I8ZN30</accession>